<reference evidence="1 2" key="1">
    <citation type="submission" date="2019-06" db="EMBL/GenBank/DDBJ databases">
        <title>Sequencing the genomes of 1000 actinobacteria strains.</title>
        <authorList>
            <person name="Klenk H.-P."/>
        </authorList>
    </citation>
    <scope>NUCLEOTIDE SEQUENCE [LARGE SCALE GENOMIC DNA]</scope>
    <source>
        <strain evidence="1 2">DSM 45015</strain>
    </source>
</reference>
<protein>
    <submittedName>
        <fullName evidence="1">Uncharacterized protein</fullName>
    </submittedName>
</protein>
<keyword evidence="2" id="KW-1185">Reference proteome</keyword>
<proteinExistence type="predicted"/>
<dbReference type="RefSeq" id="WP_141923382.1">
    <property type="nucleotide sequence ID" value="NZ_VFQC01000001.1"/>
</dbReference>
<dbReference type="Proteomes" id="UP000317422">
    <property type="component" value="Unassembled WGS sequence"/>
</dbReference>
<dbReference type="SUPFAM" id="SSF48452">
    <property type="entry name" value="TPR-like"/>
    <property type="match status" value="1"/>
</dbReference>
<dbReference type="Gene3D" id="1.25.40.10">
    <property type="entry name" value="Tetratricopeptide repeat domain"/>
    <property type="match status" value="1"/>
</dbReference>
<name>A0A543NIX2_9ACTN</name>
<dbReference type="OrthoDB" id="3531090at2"/>
<sequence>MTAASGNPDPSTANEAELANLCEQARDLAENGHLKRAAYVYEQVLDQGSPTYRPRAALGLAVVRHDLGDVRAARGADRMAIETGDPEFAARAAYHLALSHEADGAGEEASEAWQELLALGNDRYVPAAHHGLARISEERGDPAEAREYWSRALAEPPTRLVAEAAHDYAGRLLDRGEVDGAEAAIRTGLEAGEHPGLRLLLGAVYMERAIGEFGAVTAETEPGPEGGTTAPPETTGAAVELLARLLEVRGDPEESQRVWEYGMAHGDSATAEEVRSRLRRGFLALDASPPEEAQAEETHEVTAWWDPYVEAAASEGTSAMLAGELFLALDQMYTRIAGPVAAGEERAAELRQVAEEAVRVPSSYVWGRALHDDFRERLRRAVAGGTDVLPPGWPDAT</sequence>
<dbReference type="AlphaFoldDB" id="A0A543NIX2"/>
<dbReference type="InterPro" id="IPR011990">
    <property type="entry name" value="TPR-like_helical_dom_sf"/>
</dbReference>
<accession>A0A543NIX2</accession>
<organism evidence="1 2">
    <name type="scientific">Haloactinospora alba</name>
    <dbReference type="NCBI Taxonomy" id="405555"/>
    <lineage>
        <taxon>Bacteria</taxon>
        <taxon>Bacillati</taxon>
        <taxon>Actinomycetota</taxon>
        <taxon>Actinomycetes</taxon>
        <taxon>Streptosporangiales</taxon>
        <taxon>Nocardiopsidaceae</taxon>
        <taxon>Haloactinospora</taxon>
    </lineage>
</organism>
<evidence type="ECO:0000313" key="1">
    <source>
        <dbReference type="EMBL" id="TQN31795.1"/>
    </source>
</evidence>
<evidence type="ECO:0000313" key="2">
    <source>
        <dbReference type="Proteomes" id="UP000317422"/>
    </source>
</evidence>
<gene>
    <name evidence="1" type="ORF">FHX37_1716</name>
</gene>
<comment type="caution">
    <text evidence="1">The sequence shown here is derived from an EMBL/GenBank/DDBJ whole genome shotgun (WGS) entry which is preliminary data.</text>
</comment>
<dbReference type="EMBL" id="VFQC01000001">
    <property type="protein sequence ID" value="TQN31795.1"/>
    <property type="molecule type" value="Genomic_DNA"/>
</dbReference>